<evidence type="ECO:0008006" key="3">
    <source>
        <dbReference type="Google" id="ProtNLM"/>
    </source>
</evidence>
<gene>
    <name evidence="1" type="ORF">PQQ73_02035</name>
</gene>
<evidence type="ECO:0000313" key="2">
    <source>
        <dbReference type="Proteomes" id="UP001629392"/>
    </source>
</evidence>
<protein>
    <recommendedName>
        <fullName evidence="3">Flagellin N-methylase</fullName>
    </recommendedName>
</protein>
<dbReference type="Proteomes" id="UP001629392">
    <property type="component" value="Unassembled WGS sequence"/>
</dbReference>
<proteinExistence type="predicted"/>
<dbReference type="RefSeq" id="WP_408151970.1">
    <property type="nucleotide sequence ID" value="NZ_JAQQCL010000001.1"/>
</dbReference>
<sequence length="317" mass="34332">MVNAFSFACSACGKCCNSPPAMTLAELFRHRDRFIGCIAIGRIPRKRVGERVRVGQHERVLDEADIAAFDTLADTLLQRAGDTFSITAQGYDYPSLARCPALEDDGRCAIHSHGKPLTCEVVPLDPLVPDTLQHLVLAARNQSAVYFGAECIREGEREGAALMVAQGRVVDAHAKDALIRRRLALEKEREVWGQAVFEALRKELFDSPAALARIPAGGFLTISIVPALLTVASVSGRCRRLCADYIDSQLALIDRCIAQALVRRRLEDRPVTLELRGFANAYRHAKAALAESTVMASDGGHSPAPGAVEAYLSGAVL</sequence>
<keyword evidence="2" id="KW-1185">Reference proteome</keyword>
<comment type="caution">
    <text evidence="1">The sequence shown here is derived from an EMBL/GenBank/DDBJ whole genome shotgun (WGS) entry which is preliminary data.</text>
</comment>
<dbReference type="EMBL" id="JAQQCL010000001">
    <property type="protein sequence ID" value="MFM0715103.1"/>
    <property type="molecule type" value="Genomic_DNA"/>
</dbReference>
<organism evidence="1 2">
    <name type="scientific">Paraburkholderia strydomiana</name>
    <dbReference type="NCBI Taxonomy" id="1245417"/>
    <lineage>
        <taxon>Bacteria</taxon>
        <taxon>Pseudomonadati</taxon>
        <taxon>Pseudomonadota</taxon>
        <taxon>Betaproteobacteria</taxon>
        <taxon>Burkholderiales</taxon>
        <taxon>Burkholderiaceae</taxon>
        <taxon>Paraburkholderia</taxon>
    </lineage>
</organism>
<accession>A0ABW9E7X3</accession>
<evidence type="ECO:0000313" key="1">
    <source>
        <dbReference type="EMBL" id="MFM0715103.1"/>
    </source>
</evidence>
<reference evidence="1 2" key="1">
    <citation type="journal article" date="2024" name="Chem. Sci.">
        <title>Discovery of megapolipeptins by genome mining of a Burkholderiales bacteria collection.</title>
        <authorList>
            <person name="Paulo B.S."/>
            <person name="Recchia M.J.J."/>
            <person name="Lee S."/>
            <person name="Fergusson C.H."/>
            <person name="Romanowski S.B."/>
            <person name="Hernandez A."/>
            <person name="Krull N."/>
            <person name="Liu D.Y."/>
            <person name="Cavanagh H."/>
            <person name="Bos A."/>
            <person name="Gray C.A."/>
            <person name="Murphy B.T."/>
            <person name="Linington R.G."/>
            <person name="Eustaquio A.S."/>
        </authorList>
    </citation>
    <scope>NUCLEOTIDE SEQUENCE [LARGE SCALE GENOMIC DNA]</scope>
    <source>
        <strain evidence="1 2">RL17-350-BIC-E</strain>
    </source>
</reference>
<name>A0ABW9E7X3_9BURK</name>